<dbReference type="InterPro" id="IPR006630">
    <property type="entry name" value="La_HTH"/>
</dbReference>
<dbReference type="PANTHER" id="PTHR22792">
    <property type="entry name" value="LUPUS LA PROTEIN-RELATED"/>
    <property type="match status" value="1"/>
</dbReference>
<proteinExistence type="predicted"/>
<dbReference type="Proteomes" id="UP000193498">
    <property type="component" value="Unassembled WGS sequence"/>
</dbReference>
<evidence type="ECO:0000256" key="1">
    <source>
        <dbReference type="ARBA" id="ARBA00022553"/>
    </source>
</evidence>
<feature type="compositionally biased region" description="Basic residues" evidence="4">
    <location>
        <begin position="316"/>
        <end position="333"/>
    </location>
</feature>
<feature type="domain" description="RRM" evidence="5">
    <location>
        <begin position="131"/>
        <end position="204"/>
    </location>
</feature>
<dbReference type="PROSITE" id="PS50961">
    <property type="entry name" value="HTH_LA"/>
    <property type="match status" value="1"/>
</dbReference>
<sequence>MSNGTIANGGAETSAPPSSTPQQQPRNPSEAVLVNKGKEPIEQAEPQSLQQTLKQQVEEYFTREKLASDASLVSQMNSELFVPISVVAELEVVKSLTTDMDLLMEVLKESSQLTVDPTGTRVKPNFTVQRNTIVLRDIPPEVSEEEIKGIFSGDGNPAVRSANPDFGNTWFVTFGTEEETLNMLTFIRGRTFQGKPIAGRIKSENILKGFYKPDTNLAIPPAAFASANNPNHPHSYMANTPSLAPDTNPYRSYKYGHYYKTQYPNDKYPIPGTVPRQHEHSDQSSRHSGQQHGKRESRKEPNHYRNPRTEQDHQLHPHNSRHHNHQNHPIYHHRPHYDYKHTQLNQKKGFKDSQELNQSSEPTSSFESDHKHRASQSPKSDTEQERGKQAKRPSKKHLPRMPGSNPQDKQERKKLQEGKIPHSPEKMEPEHKPGSEHFPPLPSKSGSATPTQQDIKPYSSPIAISEIVKSLRPGDFKAANRKSEPGKESSGRDAETSGSLATSSGQKKQNSCQGPKAFDKPQSPESQCKLGTSEINAPSDDDFLPTKSTSVDSNEQKANGSASSVSYAQALGQKQQKKAGAKSATNVKVEKVSDLPTPESDTVVF</sequence>
<dbReference type="PANTHER" id="PTHR22792:SF132">
    <property type="entry name" value="LA-RELATED PROTEIN 1"/>
    <property type="match status" value="1"/>
</dbReference>
<feature type="region of interest" description="Disordered" evidence="4">
    <location>
        <begin position="350"/>
        <end position="605"/>
    </location>
</feature>
<dbReference type="EMBL" id="MCFE01000024">
    <property type="protein sequence ID" value="ORY05520.1"/>
    <property type="molecule type" value="Genomic_DNA"/>
</dbReference>
<feature type="compositionally biased region" description="Basic and acidic residues" evidence="4">
    <location>
        <begin position="481"/>
        <end position="495"/>
    </location>
</feature>
<dbReference type="Pfam" id="PF05383">
    <property type="entry name" value="La"/>
    <property type="match status" value="1"/>
</dbReference>
<dbReference type="SMART" id="SM00715">
    <property type="entry name" value="LA"/>
    <property type="match status" value="1"/>
</dbReference>
<dbReference type="GO" id="GO:0045727">
    <property type="term" value="P:positive regulation of translation"/>
    <property type="evidence" value="ECO:0007669"/>
    <property type="project" value="TreeGrafter"/>
</dbReference>
<organism evidence="7 8">
    <name type="scientific">Basidiobolus meristosporus CBS 931.73</name>
    <dbReference type="NCBI Taxonomy" id="1314790"/>
    <lineage>
        <taxon>Eukaryota</taxon>
        <taxon>Fungi</taxon>
        <taxon>Fungi incertae sedis</taxon>
        <taxon>Zoopagomycota</taxon>
        <taxon>Entomophthoromycotina</taxon>
        <taxon>Basidiobolomycetes</taxon>
        <taxon>Basidiobolales</taxon>
        <taxon>Basidiobolaceae</taxon>
        <taxon>Basidiobolus</taxon>
    </lineage>
</organism>
<dbReference type="InterPro" id="IPR036388">
    <property type="entry name" value="WH-like_DNA-bd_sf"/>
</dbReference>
<feature type="compositionally biased region" description="Polar residues" evidence="4">
    <location>
        <begin position="546"/>
        <end position="567"/>
    </location>
</feature>
<keyword evidence="8" id="KW-1185">Reference proteome</keyword>
<feature type="region of interest" description="Disordered" evidence="4">
    <location>
        <begin position="1"/>
        <end position="49"/>
    </location>
</feature>
<comment type="caution">
    <text evidence="7">The sequence shown here is derived from an EMBL/GenBank/DDBJ whole genome shotgun (WGS) entry which is preliminary data.</text>
</comment>
<feature type="compositionally biased region" description="Polar residues" evidence="4">
    <location>
        <begin position="444"/>
        <end position="454"/>
    </location>
</feature>
<evidence type="ECO:0000259" key="5">
    <source>
        <dbReference type="PROSITE" id="PS50102"/>
    </source>
</evidence>
<dbReference type="GO" id="GO:0003723">
    <property type="term" value="F:RNA binding"/>
    <property type="evidence" value="ECO:0007669"/>
    <property type="project" value="UniProtKB-UniRule"/>
</dbReference>
<dbReference type="PROSITE" id="PS50102">
    <property type="entry name" value="RRM"/>
    <property type="match status" value="1"/>
</dbReference>
<dbReference type="Gene3D" id="3.30.70.330">
    <property type="match status" value="1"/>
</dbReference>
<evidence type="ECO:0000313" key="8">
    <source>
        <dbReference type="Proteomes" id="UP000193498"/>
    </source>
</evidence>
<feature type="compositionally biased region" description="Polar residues" evidence="4">
    <location>
        <begin position="496"/>
        <end position="513"/>
    </location>
</feature>
<dbReference type="AlphaFoldDB" id="A0A1Y1Z5J4"/>
<feature type="compositionally biased region" description="Polar residues" evidence="4">
    <location>
        <begin position="355"/>
        <end position="366"/>
    </location>
</feature>
<feature type="compositionally biased region" description="Polar residues" evidence="4">
    <location>
        <begin position="523"/>
        <end position="536"/>
    </location>
</feature>
<keyword evidence="2 3" id="KW-0694">RNA-binding</keyword>
<evidence type="ECO:0000256" key="2">
    <source>
        <dbReference type="ARBA" id="ARBA00022884"/>
    </source>
</evidence>
<feature type="compositionally biased region" description="Basic and acidic residues" evidence="4">
    <location>
        <begin position="293"/>
        <end position="315"/>
    </location>
</feature>
<accession>A0A1Y1Z5J4</accession>
<dbReference type="InterPro" id="IPR035979">
    <property type="entry name" value="RBD_domain_sf"/>
</dbReference>
<dbReference type="InterPro" id="IPR012677">
    <property type="entry name" value="Nucleotide-bd_a/b_plait_sf"/>
</dbReference>
<dbReference type="InterPro" id="IPR000504">
    <property type="entry name" value="RRM_dom"/>
</dbReference>
<dbReference type="InterPro" id="IPR036390">
    <property type="entry name" value="WH_DNA-bd_sf"/>
</dbReference>
<evidence type="ECO:0000259" key="6">
    <source>
        <dbReference type="PROSITE" id="PS50961"/>
    </source>
</evidence>
<feature type="compositionally biased region" description="Basic and acidic residues" evidence="4">
    <location>
        <begin position="408"/>
        <end position="435"/>
    </location>
</feature>
<feature type="compositionally biased region" description="Basic residues" evidence="4">
    <location>
        <begin position="389"/>
        <end position="399"/>
    </location>
</feature>
<feature type="compositionally biased region" description="Low complexity" evidence="4">
    <location>
        <begin position="16"/>
        <end position="29"/>
    </location>
</feature>
<dbReference type="STRING" id="1314790.A0A1Y1Z5J4"/>
<evidence type="ECO:0000256" key="3">
    <source>
        <dbReference type="PROSITE-ProRule" id="PRU00332"/>
    </source>
</evidence>
<dbReference type="InterPro" id="IPR058699">
    <property type="entry name" value="RRM_LARP4/4B"/>
</dbReference>
<evidence type="ECO:0008006" key="9">
    <source>
        <dbReference type="Google" id="ProtNLM"/>
    </source>
</evidence>
<keyword evidence="1" id="KW-0597">Phosphoprotein</keyword>
<name>A0A1Y1Z5J4_9FUNG</name>
<evidence type="ECO:0000256" key="4">
    <source>
        <dbReference type="SAM" id="MobiDB-lite"/>
    </source>
</evidence>
<evidence type="ECO:0000313" key="7">
    <source>
        <dbReference type="EMBL" id="ORY05520.1"/>
    </source>
</evidence>
<dbReference type="GO" id="GO:0010494">
    <property type="term" value="C:cytoplasmic stress granule"/>
    <property type="evidence" value="ECO:0007669"/>
    <property type="project" value="TreeGrafter"/>
</dbReference>
<protein>
    <recommendedName>
        <fullName evidence="9">HTH La-type RNA-binding domain-containing protein</fullName>
    </recommendedName>
</protein>
<feature type="compositionally biased region" description="Basic and acidic residues" evidence="4">
    <location>
        <begin position="276"/>
        <end position="285"/>
    </location>
</feature>
<dbReference type="InterPro" id="IPR045180">
    <property type="entry name" value="La_dom_prot"/>
</dbReference>
<dbReference type="SUPFAM" id="SSF54928">
    <property type="entry name" value="RNA-binding domain, RBD"/>
    <property type="match status" value="1"/>
</dbReference>
<dbReference type="GO" id="GO:0005829">
    <property type="term" value="C:cytosol"/>
    <property type="evidence" value="ECO:0007669"/>
    <property type="project" value="TreeGrafter"/>
</dbReference>
<dbReference type="Pfam" id="PF26088">
    <property type="entry name" value="RRM_LARP4"/>
    <property type="match status" value="1"/>
</dbReference>
<reference evidence="7 8" key="1">
    <citation type="submission" date="2016-07" db="EMBL/GenBank/DDBJ databases">
        <title>Pervasive Adenine N6-methylation of Active Genes in Fungi.</title>
        <authorList>
            <consortium name="DOE Joint Genome Institute"/>
            <person name="Mondo S.J."/>
            <person name="Dannebaum R.O."/>
            <person name="Kuo R.C."/>
            <person name="Labutti K."/>
            <person name="Haridas S."/>
            <person name="Kuo A."/>
            <person name="Salamov A."/>
            <person name="Ahrendt S.R."/>
            <person name="Lipzen A."/>
            <person name="Sullivan W."/>
            <person name="Andreopoulos W.B."/>
            <person name="Clum A."/>
            <person name="Lindquist E."/>
            <person name="Daum C."/>
            <person name="Ramamoorthy G.K."/>
            <person name="Gryganskyi A."/>
            <person name="Culley D."/>
            <person name="Magnuson J.K."/>
            <person name="James T.Y."/>
            <person name="O'Malley M.A."/>
            <person name="Stajich J.E."/>
            <person name="Spatafora J.W."/>
            <person name="Visel A."/>
            <person name="Grigoriev I.V."/>
        </authorList>
    </citation>
    <scope>NUCLEOTIDE SEQUENCE [LARGE SCALE GENOMIC DNA]</scope>
    <source>
        <strain evidence="7 8">CBS 931.73</strain>
    </source>
</reference>
<dbReference type="SUPFAM" id="SSF46785">
    <property type="entry name" value="Winged helix' DNA-binding domain"/>
    <property type="match status" value="1"/>
</dbReference>
<gene>
    <name evidence="7" type="ORF">K493DRAFT_36985</name>
</gene>
<feature type="region of interest" description="Disordered" evidence="4">
    <location>
        <begin position="264"/>
        <end position="333"/>
    </location>
</feature>
<feature type="domain" description="HTH La-type RNA-binding" evidence="6">
    <location>
        <begin position="43"/>
        <end position="132"/>
    </location>
</feature>
<dbReference type="InParanoid" id="A0A1Y1Z5J4"/>
<dbReference type="Gene3D" id="1.10.10.10">
    <property type="entry name" value="Winged helix-like DNA-binding domain superfamily/Winged helix DNA-binding domain"/>
    <property type="match status" value="1"/>
</dbReference>
<dbReference type="OrthoDB" id="340227at2759"/>